<dbReference type="EMBL" id="AP022871">
    <property type="protein sequence ID" value="BCB89607.1"/>
    <property type="molecule type" value="Genomic_DNA"/>
</dbReference>
<dbReference type="InterPro" id="IPR022813">
    <property type="entry name" value="SecD/SecF_arch_bac"/>
</dbReference>
<evidence type="ECO:0000256" key="7">
    <source>
        <dbReference type="ARBA" id="ARBA00023136"/>
    </source>
</evidence>
<accession>A0A6F8YTZ2</accession>
<feature type="domain" description="SecDF P1 head subdomain" evidence="10">
    <location>
        <begin position="254"/>
        <end position="365"/>
    </location>
</feature>
<evidence type="ECO:0000256" key="8">
    <source>
        <dbReference type="SAM" id="MobiDB-lite"/>
    </source>
</evidence>
<dbReference type="GO" id="GO:0005886">
    <property type="term" value="C:plasma membrane"/>
    <property type="evidence" value="ECO:0007669"/>
    <property type="project" value="TreeGrafter"/>
</dbReference>
<dbReference type="KEGG" id="psuu:Psuf_069200"/>
<keyword evidence="5 9" id="KW-1133">Transmembrane helix</keyword>
<dbReference type="RefSeq" id="WP_197946105.1">
    <property type="nucleotide sequence ID" value="NZ_AP022871.1"/>
</dbReference>
<evidence type="ECO:0000256" key="9">
    <source>
        <dbReference type="SAM" id="Phobius"/>
    </source>
</evidence>
<dbReference type="InterPro" id="IPR054384">
    <property type="entry name" value="SecDF_P1_head"/>
</dbReference>
<feature type="region of interest" description="Disordered" evidence="8">
    <location>
        <begin position="1"/>
        <end position="23"/>
    </location>
</feature>
<evidence type="ECO:0000313" key="11">
    <source>
        <dbReference type="EMBL" id="BCB89607.1"/>
    </source>
</evidence>
<keyword evidence="2" id="KW-1003">Cell membrane</keyword>
<dbReference type="GO" id="GO:0015031">
    <property type="term" value="P:protein transport"/>
    <property type="evidence" value="ECO:0007669"/>
    <property type="project" value="UniProtKB-KW"/>
</dbReference>
<evidence type="ECO:0000256" key="5">
    <source>
        <dbReference type="ARBA" id="ARBA00022989"/>
    </source>
</evidence>
<dbReference type="Gene3D" id="3.30.1360.200">
    <property type="match status" value="1"/>
</dbReference>
<keyword evidence="12" id="KW-1185">Reference proteome</keyword>
<keyword evidence="4" id="KW-0653">Protein transport</keyword>
<dbReference type="PANTHER" id="PTHR30081">
    <property type="entry name" value="PROTEIN-EXPORT MEMBRANE PROTEIN SEC"/>
    <property type="match status" value="1"/>
</dbReference>
<evidence type="ECO:0000256" key="2">
    <source>
        <dbReference type="ARBA" id="ARBA00022475"/>
    </source>
</evidence>
<dbReference type="PANTHER" id="PTHR30081:SF1">
    <property type="entry name" value="PROTEIN TRANSLOCASE SUBUNIT SECD"/>
    <property type="match status" value="1"/>
</dbReference>
<keyword evidence="6" id="KW-0811">Translocation</keyword>
<evidence type="ECO:0000256" key="4">
    <source>
        <dbReference type="ARBA" id="ARBA00022927"/>
    </source>
</evidence>
<feature type="transmembrane region" description="Helical" evidence="9">
    <location>
        <begin position="40"/>
        <end position="61"/>
    </location>
</feature>
<sequence length="377" mass="39396">MSTQDSPSGYPQPVAPPGLGYVPEGYLPPPGSRRPRRWRWWLAAGVAVVLAAGTTAAVLLLNRSDGGAATGDVAVTLRAFGPDGGRAATAALDETKRILLSRMAEAEVTRPTITIVGNETLVVTAAPKHAERVKSLLTPGNVTFRKVLSSTPDPAGGPDGCQPDPADRPDRQAALTSAKAKLGTAFDAADRIQDPTRADVQALSAFGTLTCAEVEALPARMQYMVPTLGCRVLNGRVPGALNRADETAAACDREGTTKYLLDEAKVVGADLAGAEASLDPQRGDWIVTMRFTGGGQPKWTELTREVADEASRSGQIALVAVASDNEVITAPSIENAIQGDAVISGSLDRERATLLAANLNHGVLPLRLVIASIDTVR</sequence>
<gene>
    <name evidence="11" type="ORF">Psuf_069200</name>
</gene>
<evidence type="ECO:0000256" key="3">
    <source>
        <dbReference type="ARBA" id="ARBA00022692"/>
    </source>
</evidence>
<evidence type="ECO:0000313" key="12">
    <source>
        <dbReference type="Proteomes" id="UP000503011"/>
    </source>
</evidence>
<dbReference type="Pfam" id="PF22599">
    <property type="entry name" value="SecDF_P1_head"/>
    <property type="match status" value="1"/>
</dbReference>
<reference evidence="11 12" key="1">
    <citation type="submission" date="2020-03" db="EMBL/GenBank/DDBJ databases">
        <title>Whole genome shotgun sequence of Phytohabitans suffuscus NBRC 105367.</title>
        <authorList>
            <person name="Komaki H."/>
            <person name="Tamura T."/>
        </authorList>
    </citation>
    <scope>NUCLEOTIDE SEQUENCE [LARGE SCALE GENOMIC DNA]</scope>
    <source>
        <strain evidence="11 12">NBRC 105367</strain>
    </source>
</reference>
<dbReference type="Proteomes" id="UP000503011">
    <property type="component" value="Chromosome"/>
</dbReference>
<protein>
    <recommendedName>
        <fullName evidence="10">SecDF P1 head subdomain domain-containing protein</fullName>
    </recommendedName>
</protein>
<reference evidence="11 12" key="2">
    <citation type="submission" date="2020-03" db="EMBL/GenBank/DDBJ databases">
        <authorList>
            <person name="Ichikawa N."/>
            <person name="Kimura A."/>
            <person name="Kitahashi Y."/>
            <person name="Uohara A."/>
        </authorList>
    </citation>
    <scope>NUCLEOTIDE SEQUENCE [LARGE SCALE GENOMIC DNA]</scope>
    <source>
        <strain evidence="11 12">NBRC 105367</strain>
    </source>
</reference>
<evidence type="ECO:0000256" key="6">
    <source>
        <dbReference type="ARBA" id="ARBA00023010"/>
    </source>
</evidence>
<name>A0A6F8YTZ2_9ACTN</name>
<keyword evidence="7 9" id="KW-0472">Membrane</keyword>
<keyword evidence="3 9" id="KW-0812">Transmembrane</keyword>
<keyword evidence="1" id="KW-0813">Transport</keyword>
<evidence type="ECO:0000256" key="1">
    <source>
        <dbReference type="ARBA" id="ARBA00022448"/>
    </source>
</evidence>
<dbReference type="AlphaFoldDB" id="A0A6F8YTZ2"/>
<proteinExistence type="predicted"/>
<feature type="region of interest" description="Disordered" evidence="8">
    <location>
        <begin position="148"/>
        <end position="170"/>
    </location>
</feature>
<organism evidence="11 12">
    <name type="scientific">Phytohabitans suffuscus</name>
    <dbReference type="NCBI Taxonomy" id="624315"/>
    <lineage>
        <taxon>Bacteria</taxon>
        <taxon>Bacillati</taxon>
        <taxon>Actinomycetota</taxon>
        <taxon>Actinomycetes</taxon>
        <taxon>Micromonosporales</taxon>
        <taxon>Micromonosporaceae</taxon>
    </lineage>
</organism>
<evidence type="ECO:0000259" key="10">
    <source>
        <dbReference type="Pfam" id="PF22599"/>
    </source>
</evidence>